<evidence type="ECO:0000259" key="2">
    <source>
        <dbReference type="Pfam" id="PF02517"/>
    </source>
</evidence>
<organism evidence="3 4">
    <name type="scientific">Ulvibacterium marinum</name>
    <dbReference type="NCBI Taxonomy" id="2419782"/>
    <lineage>
        <taxon>Bacteria</taxon>
        <taxon>Pseudomonadati</taxon>
        <taxon>Bacteroidota</taxon>
        <taxon>Flavobacteriia</taxon>
        <taxon>Flavobacteriales</taxon>
        <taxon>Flavobacteriaceae</taxon>
        <taxon>Ulvibacterium</taxon>
    </lineage>
</organism>
<feature type="domain" description="CAAX prenyl protease 2/Lysostaphin resistance protein A-like" evidence="2">
    <location>
        <begin position="2"/>
        <end position="47"/>
    </location>
</feature>
<keyword evidence="3" id="KW-0482">Metalloprotease</keyword>
<protein>
    <submittedName>
        <fullName evidence="3">CPBP family intramembrane metalloprotease</fullName>
    </submittedName>
</protein>
<dbReference type="GO" id="GO:0080120">
    <property type="term" value="P:CAAX-box protein maturation"/>
    <property type="evidence" value="ECO:0007669"/>
    <property type="project" value="UniProtKB-ARBA"/>
</dbReference>
<keyword evidence="1" id="KW-0812">Transmembrane</keyword>
<dbReference type="InterPro" id="IPR003675">
    <property type="entry name" value="Rce1/LyrA-like_dom"/>
</dbReference>
<dbReference type="RefSeq" id="WP_120710750.1">
    <property type="nucleotide sequence ID" value="NZ_RBCJ01000001.1"/>
</dbReference>
<keyword evidence="4" id="KW-1185">Reference proteome</keyword>
<dbReference type="Pfam" id="PF02517">
    <property type="entry name" value="Rce1-like"/>
    <property type="match status" value="1"/>
</dbReference>
<name>A0A3B0CFQ2_9FLAO</name>
<dbReference type="OrthoDB" id="9777755at2"/>
<reference evidence="3 4" key="1">
    <citation type="submission" date="2018-10" db="EMBL/GenBank/DDBJ databases">
        <title>Ulvibacterium marinum gen. nov., sp. nov., a novel marine bacterium of the family Flavobacteriaceae, isolated from a culture of the green alga Ulva prolifera.</title>
        <authorList>
            <person name="Zhang Z."/>
        </authorList>
    </citation>
    <scope>NUCLEOTIDE SEQUENCE [LARGE SCALE GENOMIC DNA]</scope>
    <source>
        <strain evidence="3 4">CCMM003</strain>
    </source>
</reference>
<keyword evidence="3" id="KW-0378">Hydrolase</keyword>
<accession>A0A3B0CFQ2</accession>
<dbReference type="GO" id="GO:0004175">
    <property type="term" value="F:endopeptidase activity"/>
    <property type="evidence" value="ECO:0007669"/>
    <property type="project" value="UniProtKB-ARBA"/>
</dbReference>
<sequence>MIYGIIGGGLLEELGWSGYVTPKLREKYSVVKTGLIIGVFWGAWHFLPVF</sequence>
<comment type="caution">
    <text evidence="3">The sequence shown here is derived from an EMBL/GenBank/DDBJ whole genome shotgun (WGS) entry which is preliminary data.</text>
</comment>
<proteinExistence type="predicted"/>
<dbReference type="Proteomes" id="UP000276603">
    <property type="component" value="Unassembled WGS sequence"/>
</dbReference>
<gene>
    <name evidence="3" type="ORF">D7Z94_06925</name>
</gene>
<dbReference type="AlphaFoldDB" id="A0A3B0CFQ2"/>
<feature type="transmembrane region" description="Helical" evidence="1">
    <location>
        <begin position="29"/>
        <end position="47"/>
    </location>
</feature>
<evidence type="ECO:0000256" key="1">
    <source>
        <dbReference type="SAM" id="Phobius"/>
    </source>
</evidence>
<dbReference type="GO" id="GO:0008237">
    <property type="term" value="F:metallopeptidase activity"/>
    <property type="evidence" value="ECO:0007669"/>
    <property type="project" value="UniProtKB-KW"/>
</dbReference>
<evidence type="ECO:0000313" key="3">
    <source>
        <dbReference type="EMBL" id="RKN83544.1"/>
    </source>
</evidence>
<dbReference type="GO" id="GO:0006508">
    <property type="term" value="P:proteolysis"/>
    <property type="evidence" value="ECO:0007669"/>
    <property type="project" value="UniProtKB-KW"/>
</dbReference>
<keyword evidence="1" id="KW-0472">Membrane</keyword>
<evidence type="ECO:0000313" key="4">
    <source>
        <dbReference type="Proteomes" id="UP000276603"/>
    </source>
</evidence>
<keyword evidence="3" id="KW-0645">Protease</keyword>
<dbReference type="EMBL" id="RBCJ01000001">
    <property type="protein sequence ID" value="RKN83544.1"/>
    <property type="molecule type" value="Genomic_DNA"/>
</dbReference>
<keyword evidence="1" id="KW-1133">Transmembrane helix</keyword>